<keyword evidence="2" id="KW-0560">Oxidoreductase</keyword>
<name>B3QZT6_PHYMT</name>
<sequence length="198" mass="23204">MNLLTSRRAIRTFENNHKIPRNVFKKILKDTSYAPSSFNLQPWHFFIIETLENKKKLAICLNNGNRSQLETSSAMILIFGDINKKELKTKIYNDLETSKKEIIFKKINNYYDSMTNEEIKNELFLECGIVSLQLMLSAKNYGYETCPIGGFNKKKINELFKIEKKYLPILIVAIGKKVTKDEETKNFKMETTDFTHWL</sequence>
<dbReference type="SUPFAM" id="SSF55469">
    <property type="entry name" value="FMN-dependent nitroreductase-like"/>
    <property type="match status" value="1"/>
</dbReference>
<dbReference type="Gene3D" id="3.40.109.10">
    <property type="entry name" value="NADH Oxidase"/>
    <property type="match status" value="1"/>
</dbReference>
<comment type="similarity">
    <text evidence="1">Belongs to the nitroreductase family.</text>
</comment>
<evidence type="ECO:0000256" key="2">
    <source>
        <dbReference type="ARBA" id="ARBA00023002"/>
    </source>
</evidence>
<dbReference type="PANTHER" id="PTHR43673">
    <property type="entry name" value="NAD(P)H NITROREDUCTASE YDGI-RELATED"/>
    <property type="match status" value="1"/>
</dbReference>
<dbReference type="HOGENOM" id="CLU_070764_4_5_14"/>
<evidence type="ECO:0000313" key="4">
    <source>
        <dbReference type="EMBL" id="CAP18473.1"/>
    </source>
</evidence>
<protein>
    <submittedName>
        <fullName evidence="4">Nitroreductase</fullName>
    </submittedName>
</protein>
<dbReference type="KEGG" id="pml:ATP_00286"/>
<dbReference type="CDD" id="cd02137">
    <property type="entry name" value="MhqN-like"/>
    <property type="match status" value="1"/>
</dbReference>
<dbReference type="Proteomes" id="UP000002020">
    <property type="component" value="Chromosome"/>
</dbReference>
<gene>
    <name evidence="4" type="ordered locus">ATP_00286</name>
</gene>
<evidence type="ECO:0000256" key="1">
    <source>
        <dbReference type="ARBA" id="ARBA00007118"/>
    </source>
</evidence>
<keyword evidence="5" id="KW-1185">Reference proteome</keyword>
<dbReference type="EMBL" id="CU469464">
    <property type="protein sequence ID" value="CAP18473.1"/>
    <property type="molecule type" value="Genomic_DNA"/>
</dbReference>
<dbReference type="InterPro" id="IPR029479">
    <property type="entry name" value="Nitroreductase"/>
</dbReference>
<dbReference type="Pfam" id="PF00881">
    <property type="entry name" value="Nitroreductase"/>
    <property type="match status" value="1"/>
</dbReference>
<dbReference type="PANTHER" id="PTHR43673:SF10">
    <property type="entry name" value="NADH DEHYDROGENASE_NAD(P)H NITROREDUCTASE XCC3605-RELATED"/>
    <property type="match status" value="1"/>
</dbReference>
<reference evidence="4 5" key="1">
    <citation type="journal article" date="2008" name="BMC Genomics">
        <title>The linear chromosome of the plant-pathogenic mycoplasma 'Candidatus Phytoplasma mali'.</title>
        <authorList>
            <person name="Kube M."/>
            <person name="Schneider B."/>
            <person name="Kuhl H."/>
            <person name="Dandekar T."/>
            <person name="Heitmann K."/>
            <person name="Migdoll A.M."/>
            <person name="Reinhardt R."/>
            <person name="Seemueller E."/>
        </authorList>
    </citation>
    <scope>NUCLEOTIDE SEQUENCE [LARGE SCALE GENOMIC DNA]</scope>
    <source>
        <strain evidence="4 5">AT</strain>
    </source>
</reference>
<accession>B3QZT6</accession>
<proteinExistence type="inferred from homology"/>
<feature type="domain" description="Nitroreductase" evidence="3">
    <location>
        <begin position="5"/>
        <end position="176"/>
    </location>
</feature>
<dbReference type="AlphaFoldDB" id="B3QZT6"/>
<organism evidence="5">
    <name type="scientific">Phytoplasma mali (strain AT)</name>
    <dbReference type="NCBI Taxonomy" id="482235"/>
    <lineage>
        <taxon>Bacteria</taxon>
        <taxon>Bacillati</taxon>
        <taxon>Mycoplasmatota</taxon>
        <taxon>Mollicutes</taxon>
        <taxon>Acholeplasmatales</taxon>
        <taxon>Acholeplasmataceae</taxon>
        <taxon>Candidatus Phytoplasma</taxon>
        <taxon>16SrX (Apple proliferation group)</taxon>
    </lineage>
</organism>
<dbReference type="eggNOG" id="COG0778">
    <property type="taxonomic scope" value="Bacteria"/>
</dbReference>
<evidence type="ECO:0000313" key="5">
    <source>
        <dbReference type="Proteomes" id="UP000002020"/>
    </source>
</evidence>
<evidence type="ECO:0000259" key="3">
    <source>
        <dbReference type="Pfam" id="PF00881"/>
    </source>
</evidence>
<dbReference type="GO" id="GO:0016491">
    <property type="term" value="F:oxidoreductase activity"/>
    <property type="evidence" value="ECO:0007669"/>
    <property type="project" value="UniProtKB-KW"/>
</dbReference>
<dbReference type="STRING" id="37692.ATP_00286"/>
<dbReference type="InterPro" id="IPR000415">
    <property type="entry name" value="Nitroreductase-like"/>
</dbReference>